<dbReference type="InterPro" id="IPR000629">
    <property type="entry name" value="RNA-helicase_DEAD-box_CS"/>
</dbReference>
<name>A0AAW0YU73_9TREE</name>
<organism evidence="16 17">
    <name type="scientific">Kwoniella newhampshirensis</name>
    <dbReference type="NCBI Taxonomy" id="1651941"/>
    <lineage>
        <taxon>Eukaryota</taxon>
        <taxon>Fungi</taxon>
        <taxon>Dikarya</taxon>
        <taxon>Basidiomycota</taxon>
        <taxon>Agaricomycotina</taxon>
        <taxon>Tremellomycetes</taxon>
        <taxon>Tremellales</taxon>
        <taxon>Cryptococcaceae</taxon>
        <taxon>Kwoniella</taxon>
    </lineage>
</organism>
<keyword evidence="4" id="KW-0690">Ribosome biogenesis</keyword>
<dbReference type="Proteomes" id="UP001388673">
    <property type="component" value="Unassembled WGS sequence"/>
</dbReference>
<keyword evidence="5" id="KW-0698">rRNA processing</keyword>
<dbReference type="InterPro" id="IPR011545">
    <property type="entry name" value="DEAD/DEAH_box_helicase_dom"/>
</dbReference>
<dbReference type="CDD" id="cd18787">
    <property type="entry name" value="SF2_C_DEAD"/>
    <property type="match status" value="1"/>
</dbReference>
<feature type="compositionally biased region" description="Low complexity" evidence="13">
    <location>
        <begin position="69"/>
        <end position="80"/>
    </location>
</feature>
<feature type="compositionally biased region" description="Basic and acidic residues" evidence="13">
    <location>
        <begin position="13"/>
        <end position="25"/>
    </location>
</feature>
<evidence type="ECO:0000256" key="4">
    <source>
        <dbReference type="ARBA" id="ARBA00022517"/>
    </source>
</evidence>
<proteinExistence type="inferred from homology"/>
<dbReference type="RefSeq" id="XP_066801331.1">
    <property type="nucleotide sequence ID" value="XM_066947872.1"/>
</dbReference>
<feature type="compositionally biased region" description="Polar residues" evidence="13">
    <location>
        <begin position="1"/>
        <end position="12"/>
    </location>
</feature>
<evidence type="ECO:0000256" key="6">
    <source>
        <dbReference type="ARBA" id="ARBA00022741"/>
    </source>
</evidence>
<dbReference type="EMBL" id="JBCAWK010000009">
    <property type="protein sequence ID" value="KAK8849443.1"/>
    <property type="molecule type" value="Genomic_DNA"/>
</dbReference>
<dbReference type="GO" id="GO:0005524">
    <property type="term" value="F:ATP binding"/>
    <property type="evidence" value="ECO:0007669"/>
    <property type="project" value="UniProtKB-KW"/>
</dbReference>
<dbReference type="GO" id="GO:0016787">
    <property type="term" value="F:hydrolase activity"/>
    <property type="evidence" value="ECO:0007669"/>
    <property type="project" value="UniProtKB-KW"/>
</dbReference>
<evidence type="ECO:0000256" key="12">
    <source>
        <dbReference type="RuleBase" id="RU000492"/>
    </source>
</evidence>
<evidence type="ECO:0000256" key="11">
    <source>
        <dbReference type="ARBA" id="ARBA00037449"/>
    </source>
</evidence>
<dbReference type="GO" id="GO:0003724">
    <property type="term" value="F:RNA helicase activity"/>
    <property type="evidence" value="ECO:0007669"/>
    <property type="project" value="UniProtKB-EC"/>
</dbReference>
<dbReference type="InterPro" id="IPR044742">
    <property type="entry name" value="DEAD/DEAH_RhlB"/>
</dbReference>
<gene>
    <name evidence="16" type="ORF">IAR55_004776</name>
</gene>
<protein>
    <recommendedName>
        <fullName evidence="3">RNA helicase</fullName>
        <ecNumber evidence="3">3.6.4.13</ecNumber>
    </recommendedName>
</protein>
<dbReference type="PROSITE" id="PS51194">
    <property type="entry name" value="HELICASE_CTER"/>
    <property type="match status" value="1"/>
</dbReference>
<evidence type="ECO:0000259" key="15">
    <source>
        <dbReference type="PROSITE" id="PS51194"/>
    </source>
</evidence>
<evidence type="ECO:0000256" key="9">
    <source>
        <dbReference type="ARBA" id="ARBA00022840"/>
    </source>
</evidence>
<dbReference type="SUPFAM" id="SSF52540">
    <property type="entry name" value="P-loop containing nucleoside triphosphate hydrolases"/>
    <property type="match status" value="1"/>
</dbReference>
<evidence type="ECO:0000256" key="13">
    <source>
        <dbReference type="SAM" id="MobiDB-lite"/>
    </source>
</evidence>
<dbReference type="SMART" id="SM00490">
    <property type="entry name" value="HELICc"/>
    <property type="match status" value="1"/>
</dbReference>
<dbReference type="AlphaFoldDB" id="A0AAW0YU73"/>
<evidence type="ECO:0000256" key="5">
    <source>
        <dbReference type="ARBA" id="ARBA00022552"/>
    </source>
</evidence>
<feature type="compositionally biased region" description="Low complexity" evidence="13">
    <location>
        <begin position="103"/>
        <end position="120"/>
    </location>
</feature>
<dbReference type="GeneID" id="92182034"/>
<feature type="domain" description="Helicase C-terminal" evidence="15">
    <location>
        <begin position="430"/>
        <end position="585"/>
    </location>
</feature>
<dbReference type="Gene3D" id="3.40.50.300">
    <property type="entry name" value="P-loop containing nucleotide triphosphate hydrolases"/>
    <property type="match status" value="2"/>
</dbReference>
<keyword evidence="7 12" id="KW-0378">Hydrolase</keyword>
<keyword evidence="6 12" id="KW-0547">Nucleotide-binding</keyword>
<accession>A0AAW0YU73</accession>
<reference evidence="16 17" key="1">
    <citation type="journal article" date="2024" name="bioRxiv">
        <title>Comparative genomics of Cryptococcus and Kwoniella reveals pathogenesis evolution and contrasting karyotype dynamics via intercentromeric recombination or chromosome fusion.</title>
        <authorList>
            <person name="Coelho M.A."/>
            <person name="David-Palma M."/>
            <person name="Shea T."/>
            <person name="Bowers K."/>
            <person name="McGinley-Smith S."/>
            <person name="Mohammad A.W."/>
            <person name="Gnirke A."/>
            <person name="Yurkov A.M."/>
            <person name="Nowrousian M."/>
            <person name="Sun S."/>
            <person name="Cuomo C.A."/>
            <person name="Heitman J."/>
        </authorList>
    </citation>
    <scope>NUCLEOTIDE SEQUENCE [LARGE SCALE GENOMIC DNA]</scope>
    <source>
        <strain evidence="16 17">CBS 13917</strain>
    </source>
</reference>
<evidence type="ECO:0000256" key="10">
    <source>
        <dbReference type="ARBA" id="ARBA00023242"/>
    </source>
</evidence>
<dbReference type="EC" id="3.6.4.13" evidence="3"/>
<comment type="similarity">
    <text evidence="2">Belongs to the DEAD box helicase family. DDX5/DBP2 subfamily.</text>
</comment>
<dbReference type="Pfam" id="PF00270">
    <property type="entry name" value="DEAD"/>
    <property type="match status" value="1"/>
</dbReference>
<dbReference type="KEGG" id="kne:92182034"/>
<evidence type="ECO:0000313" key="16">
    <source>
        <dbReference type="EMBL" id="KAK8849443.1"/>
    </source>
</evidence>
<keyword evidence="8 12" id="KW-0347">Helicase</keyword>
<feature type="compositionally biased region" description="Basic residues" evidence="13">
    <location>
        <begin position="53"/>
        <end position="63"/>
    </location>
</feature>
<dbReference type="PANTHER" id="PTHR47958">
    <property type="entry name" value="ATP-DEPENDENT RNA HELICASE DBP3"/>
    <property type="match status" value="1"/>
</dbReference>
<keyword evidence="17" id="KW-1185">Reference proteome</keyword>
<dbReference type="PROSITE" id="PS51192">
    <property type="entry name" value="HELICASE_ATP_BIND_1"/>
    <property type="match status" value="1"/>
</dbReference>
<dbReference type="InterPro" id="IPR027417">
    <property type="entry name" value="P-loop_NTPase"/>
</dbReference>
<keyword evidence="10" id="KW-0539">Nucleus</keyword>
<evidence type="ECO:0000256" key="7">
    <source>
        <dbReference type="ARBA" id="ARBA00022801"/>
    </source>
</evidence>
<dbReference type="CDD" id="cd00268">
    <property type="entry name" value="DEADc"/>
    <property type="match status" value="1"/>
</dbReference>
<dbReference type="InterPro" id="IPR014001">
    <property type="entry name" value="Helicase_ATP-bd"/>
</dbReference>
<dbReference type="Pfam" id="PF00271">
    <property type="entry name" value="Helicase_C"/>
    <property type="match status" value="1"/>
</dbReference>
<dbReference type="PROSITE" id="PS00039">
    <property type="entry name" value="DEAD_ATP_HELICASE"/>
    <property type="match status" value="1"/>
</dbReference>
<dbReference type="GO" id="GO:0003676">
    <property type="term" value="F:nucleic acid binding"/>
    <property type="evidence" value="ECO:0007669"/>
    <property type="project" value="InterPro"/>
</dbReference>
<feature type="region of interest" description="Disordered" evidence="13">
    <location>
        <begin position="1"/>
        <end position="129"/>
    </location>
</feature>
<comment type="subcellular location">
    <subcellularLocation>
        <location evidence="1">Nucleus</location>
        <location evidence="1">Nucleolus</location>
    </subcellularLocation>
</comment>
<evidence type="ECO:0000256" key="1">
    <source>
        <dbReference type="ARBA" id="ARBA00004604"/>
    </source>
</evidence>
<evidence type="ECO:0000256" key="3">
    <source>
        <dbReference type="ARBA" id="ARBA00012552"/>
    </source>
</evidence>
<evidence type="ECO:0000313" key="17">
    <source>
        <dbReference type="Proteomes" id="UP001388673"/>
    </source>
</evidence>
<evidence type="ECO:0000256" key="2">
    <source>
        <dbReference type="ARBA" id="ARBA00009334"/>
    </source>
</evidence>
<evidence type="ECO:0000259" key="14">
    <source>
        <dbReference type="PROSITE" id="PS51192"/>
    </source>
</evidence>
<evidence type="ECO:0000256" key="8">
    <source>
        <dbReference type="ARBA" id="ARBA00022806"/>
    </source>
</evidence>
<comment type="function">
    <text evidence="11">ATP-dependent RNA helicase required for 60S ribosomal subunit synthesis. Involved in efficient pre-rRNA processing, predominantly at site A3, which is necessary for the normal formation of 25S and 5.8S rRNAs.</text>
</comment>
<comment type="caution">
    <text evidence="16">The sequence shown here is derived from an EMBL/GenBank/DDBJ whole genome shotgun (WGS) entry which is preliminary data.</text>
</comment>
<dbReference type="InterPro" id="IPR001650">
    <property type="entry name" value="Helicase_C-like"/>
</dbReference>
<keyword evidence="9 12" id="KW-0067">ATP-binding</keyword>
<feature type="domain" description="Helicase ATP-binding" evidence="14">
    <location>
        <begin position="217"/>
        <end position="401"/>
    </location>
</feature>
<dbReference type="SMART" id="SM00487">
    <property type="entry name" value="DEXDc"/>
    <property type="match status" value="1"/>
</dbReference>
<sequence>MSITENESTPSLTKEEKRLRKEEKRKAKAAAAAVTDAGAAPSADGEMKEKKEKKDKKEKKKRSKDVAEEAPAVAATALAGANGGDAEERPKKKSKKSKTEVEAGTSAAPAETSASAAPAAEAKEGDAAPALSKKQLKKLAKAQAALAAPASTSTVPAISISQTFTPEHNAYLKAQGITLQPSLYPPLLSIPSLPINPALQPYLSAYTKPTPIQSCSWPALLVKRDVVGIAETGSGKTLAFGVPGINLLSHLPPPTGGKKSKGGQVQMLVLAPTRELAQQSHVTLEALGKTVGLNSVCIFGGVGKDGQISELRKKETRIVVGTPGRTLDLADSGDLDLSSVSYLVLDEADRMLDQGFENDIRRIIAHTPGHEAGRQTVMFSATWPESVRRLASTFLNDPVRITVGSDELSANKRIEQVVEVLDQSFQKDARLLHHLRAHLKEHPNSPASPTRILVFALYKKEAQRLEFTIRKAGYAVGALHGDMTQDARFKALDAFKTGKQNVLVATDVAARGLDIPDVGLVINVTFPLTTEDFVHRCGRTGRAGKTGKAVTFFTGENHEKSLAGELMRVLKDAGAEIPKEMDRFPTTIKKKEHGSYGAWYKDTSNAPAPTKITFD</sequence>